<evidence type="ECO:0000256" key="4">
    <source>
        <dbReference type="ARBA" id="ARBA00023098"/>
    </source>
</evidence>
<dbReference type="CDD" id="cd03443">
    <property type="entry name" value="PaaI_thioesterase"/>
    <property type="match status" value="1"/>
</dbReference>
<organism evidence="5">
    <name type="scientific">freshwater metagenome</name>
    <dbReference type="NCBI Taxonomy" id="449393"/>
    <lineage>
        <taxon>unclassified sequences</taxon>
        <taxon>metagenomes</taxon>
        <taxon>ecological metagenomes</taxon>
    </lineage>
</organism>
<keyword evidence="4" id="KW-0443">Lipid metabolism</keyword>
<dbReference type="PANTHER" id="PTHR12418:SF19">
    <property type="entry name" value="ACYL-COENZYME A THIOESTERASE THEM4"/>
    <property type="match status" value="1"/>
</dbReference>
<keyword evidence="2" id="KW-0378">Hydrolase</keyword>
<dbReference type="AlphaFoldDB" id="A0A6J6BC87"/>
<dbReference type="GO" id="GO:0016787">
    <property type="term" value="F:hydrolase activity"/>
    <property type="evidence" value="ECO:0007669"/>
    <property type="project" value="UniProtKB-KW"/>
</dbReference>
<dbReference type="PANTHER" id="PTHR12418">
    <property type="entry name" value="ACYL-COENZYME A THIOESTERASE THEM4"/>
    <property type="match status" value="1"/>
</dbReference>
<dbReference type="GO" id="GO:0006631">
    <property type="term" value="P:fatty acid metabolic process"/>
    <property type="evidence" value="ECO:0007669"/>
    <property type="project" value="UniProtKB-KW"/>
</dbReference>
<keyword evidence="1" id="KW-0963">Cytoplasm</keyword>
<reference evidence="5" key="1">
    <citation type="submission" date="2020-05" db="EMBL/GenBank/DDBJ databases">
        <authorList>
            <person name="Chiriac C."/>
            <person name="Salcher M."/>
            <person name="Ghai R."/>
            <person name="Kavagutti S V."/>
        </authorList>
    </citation>
    <scope>NUCLEOTIDE SEQUENCE</scope>
</reference>
<dbReference type="Gene3D" id="3.10.129.10">
    <property type="entry name" value="Hotdog Thioesterase"/>
    <property type="match status" value="1"/>
</dbReference>
<dbReference type="InterPro" id="IPR029069">
    <property type="entry name" value="HotDog_dom_sf"/>
</dbReference>
<evidence type="ECO:0000313" key="5">
    <source>
        <dbReference type="EMBL" id="CAB4536003.1"/>
    </source>
</evidence>
<sequence>MKYPEGSNLEYDQERTSLGSALRRLGHAVVGHEAEINQLREARISIDALSHMLESTPTRIRDVAQFLGSKTVEVPDGSVITSHICRPGSGPGSPHGLDMVVQRSGDHIEARFQLGASVEGAPQRSHGGIVALALDDSMGFVLNLIHTVAYTGELTIHYKSATPLHRPLVIKSWLGKREGRKLWLEAELREDFVGAPIIATATGLFISIEAY</sequence>
<keyword evidence="3" id="KW-0276">Fatty acid metabolism</keyword>
<dbReference type="SUPFAM" id="SSF54637">
    <property type="entry name" value="Thioesterase/thiol ester dehydrase-isomerase"/>
    <property type="match status" value="1"/>
</dbReference>
<evidence type="ECO:0000256" key="3">
    <source>
        <dbReference type="ARBA" id="ARBA00022832"/>
    </source>
</evidence>
<evidence type="ECO:0000256" key="1">
    <source>
        <dbReference type="ARBA" id="ARBA00022490"/>
    </source>
</evidence>
<name>A0A6J6BC87_9ZZZZ</name>
<proteinExistence type="predicted"/>
<protein>
    <submittedName>
        <fullName evidence="5">Unannotated protein</fullName>
    </submittedName>
</protein>
<accession>A0A6J6BC87</accession>
<gene>
    <name evidence="5" type="ORF">UFOPK1421_00355</name>
</gene>
<dbReference type="EMBL" id="CAEZSL010000024">
    <property type="protein sequence ID" value="CAB4536003.1"/>
    <property type="molecule type" value="Genomic_DNA"/>
</dbReference>
<evidence type="ECO:0000256" key="2">
    <source>
        <dbReference type="ARBA" id="ARBA00022801"/>
    </source>
</evidence>
<dbReference type="InterPro" id="IPR052365">
    <property type="entry name" value="THEM4/THEM5_acyl-CoA_thioest"/>
</dbReference>